<accession>A0A2S5RA95</accession>
<organism evidence="1 2">
    <name type="scientific">Holospora curviuscula</name>
    <dbReference type="NCBI Taxonomy" id="1082868"/>
    <lineage>
        <taxon>Bacteria</taxon>
        <taxon>Pseudomonadati</taxon>
        <taxon>Pseudomonadota</taxon>
        <taxon>Alphaproteobacteria</taxon>
        <taxon>Holosporales</taxon>
        <taxon>Holosporaceae</taxon>
        <taxon>Holospora</taxon>
    </lineage>
</organism>
<gene>
    <name evidence="1" type="ORF">HCUR_00411</name>
</gene>
<reference evidence="1 2" key="1">
    <citation type="submission" date="2017-11" db="EMBL/GenBank/DDBJ databases">
        <title>Comparative genomic analysis of Holospora spp., intranuclear symbionts of paramecia.</title>
        <authorList>
            <person name="Garushyants S.K."/>
            <person name="Beliavskaya A."/>
            <person name="Malko D.B."/>
            <person name="Logacheva M.D."/>
            <person name="Rautian M.S."/>
            <person name="Gelfand M.S."/>
        </authorList>
    </citation>
    <scope>NUCLEOTIDE SEQUENCE [LARGE SCALE GENOMIC DNA]</scope>
    <source>
        <strain evidence="2">02AZ16</strain>
    </source>
</reference>
<dbReference type="AlphaFoldDB" id="A0A2S5RA95"/>
<proteinExistence type="predicted"/>
<keyword evidence="2" id="KW-1185">Reference proteome</keyword>
<name>A0A2S5RA95_9PROT</name>
<dbReference type="Proteomes" id="UP000239425">
    <property type="component" value="Unassembled WGS sequence"/>
</dbReference>
<protein>
    <submittedName>
        <fullName evidence="1">Uncharacterized protein</fullName>
    </submittedName>
</protein>
<dbReference type="EMBL" id="PHHC01000078">
    <property type="protein sequence ID" value="PPE04220.1"/>
    <property type="molecule type" value="Genomic_DNA"/>
</dbReference>
<sequence length="73" mass="7851">MPDRIWSLLEPRLPGRKGSWGGIAHNIGFLSTPPFGYCALAHPGEIYLLSMATEKTRIDAFADGGTKAFGKGC</sequence>
<evidence type="ECO:0000313" key="1">
    <source>
        <dbReference type="EMBL" id="PPE04220.1"/>
    </source>
</evidence>
<evidence type="ECO:0000313" key="2">
    <source>
        <dbReference type="Proteomes" id="UP000239425"/>
    </source>
</evidence>
<comment type="caution">
    <text evidence="1">The sequence shown here is derived from an EMBL/GenBank/DDBJ whole genome shotgun (WGS) entry which is preliminary data.</text>
</comment>